<dbReference type="EMBL" id="AEAG01000075">
    <property type="protein sequence ID" value="EGH20259.1"/>
    <property type="molecule type" value="Genomic_DNA"/>
</dbReference>
<dbReference type="InterPro" id="IPR037198">
    <property type="entry name" value="MutL_C_sf"/>
</dbReference>
<feature type="non-terminal residue" evidence="1">
    <location>
        <position position="1"/>
    </location>
</feature>
<accession>A0A656G3R7</accession>
<dbReference type="SUPFAM" id="SSF118116">
    <property type="entry name" value="DNA mismatch repair protein MutL"/>
    <property type="match status" value="1"/>
</dbReference>
<protein>
    <submittedName>
        <fullName evidence="1">DNA mismatch repair protein</fullName>
    </submittedName>
</protein>
<dbReference type="Gene3D" id="3.30.1370.100">
    <property type="entry name" value="MutL, C-terminal domain, regulatory subdomain"/>
    <property type="match status" value="1"/>
</dbReference>
<dbReference type="InterPro" id="IPR042120">
    <property type="entry name" value="MutL_C_dimsub"/>
</dbReference>
<dbReference type="Gene3D" id="3.30.1540.20">
    <property type="entry name" value="MutL, C-terminal domain, dimerisation subdomain"/>
    <property type="match status" value="1"/>
</dbReference>
<reference evidence="1" key="1">
    <citation type="journal article" date="2011" name="PLoS Pathog.">
        <title>Dynamic evolution of pathogenicity revealed by sequencing and comparative genomics of 19 Pseudomonas syringae isolates.</title>
        <authorList>
            <person name="Baltrus D.A."/>
            <person name="Nishimura M.T."/>
            <person name="Romanchuk A."/>
            <person name="Chang J.H."/>
            <person name="Mukhtar M.S."/>
            <person name="Cherkis K."/>
            <person name="Roach J."/>
            <person name="Grant S.R."/>
            <person name="Jones C.D."/>
            <person name="Dangl J.L."/>
        </authorList>
    </citation>
    <scope>NUCLEOTIDE SEQUENCE [LARGE SCALE GENOMIC DNA]</scope>
    <source>
        <strain evidence="1">301020</strain>
    </source>
</reference>
<dbReference type="AlphaFoldDB" id="A0A656G3R7"/>
<evidence type="ECO:0000313" key="1">
    <source>
        <dbReference type="EMBL" id="EGH20259.1"/>
    </source>
</evidence>
<organism evidence="1">
    <name type="scientific">Pseudomonas amygdali pv. mori str. 301020</name>
    <dbReference type="NCBI Taxonomy" id="629261"/>
    <lineage>
        <taxon>Bacteria</taxon>
        <taxon>Pseudomonadati</taxon>
        <taxon>Pseudomonadota</taxon>
        <taxon>Gammaproteobacteria</taxon>
        <taxon>Pseudomonadales</taxon>
        <taxon>Pseudomonadaceae</taxon>
        <taxon>Pseudomonas</taxon>
        <taxon>Pseudomonas amygdali</taxon>
    </lineage>
</organism>
<comment type="caution">
    <text evidence="1">The sequence shown here is derived from an EMBL/GenBank/DDBJ whole genome shotgun (WGS) entry which is preliminary data.</text>
</comment>
<dbReference type="InterPro" id="IPR042121">
    <property type="entry name" value="MutL_C_regsub"/>
</dbReference>
<proteinExistence type="predicted"/>
<gene>
    <name evidence="1" type="primary">mutL</name>
    <name evidence="1" type="ORF">PSYMO_01685</name>
</gene>
<sequence>EYGTSDRVQAHMNELLGTMACHGAIRANRRLAIPEMNGLLRDMENTERSGQCNHGRPTWTQMGLNDLDKLFLRGQ</sequence>
<name>A0A656G3R7_PSEA0</name>